<dbReference type="FunFam" id="2.40.30.10:FF:000004">
    <property type="entry name" value="50S ribosomal protein L3"/>
    <property type="match status" value="1"/>
</dbReference>
<sequence>MLSLIGKKVGMTQVFDETGVLTPVTVVKVEENVVIANKSIEKDGYEAVVLGSVERKEKHTTKPVAGQFKEGVTPKRKVVEVRDFGKECAVGDTFGVELIEGVEFVDVIGTSKGKGYQGVMKRHNFGGGRKTHGSKFHRANGSTGMAAYPSKVIKGTKMAGRMGGERKTVQNLQVVKVDTERQVLLIKGAVPGTKDSFVIVRKAKKL</sequence>
<dbReference type="GO" id="GO:0003735">
    <property type="term" value="F:structural constituent of ribosome"/>
    <property type="evidence" value="ECO:0007669"/>
    <property type="project" value="UniProtKB-UniRule"/>
</dbReference>
<protein>
    <recommendedName>
        <fullName evidence="6 7">Large ribosomal subunit protein uL3</fullName>
    </recommendedName>
</protein>
<evidence type="ECO:0000256" key="5">
    <source>
        <dbReference type="ARBA" id="ARBA00023274"/>
    </source>
</evidence>
<dbReference type="NCBIfam" id="TIGR03625">
    <property type="entry name" value="L3_bact"/>
    <property type="match status" value="1"/>
</dbReference>
<keyword evidence="2 7" id="KW-0699">rRNA-binding</keyword>
<comment type="caution">
    <text evidence="8">The sequence shown here is derived from an EMBL/GenBank/DDBJ whole genome shotgun (WGS) entry which is preliminary data.</text>
</comment>
<keyword evidence="5 7" id="KW-0687">Ribonucleoprotein</keyword>
<comment type="similarity">
    <text evidence="1 7">Belongs to the universal ribosomal protein uL3 family.</text>
</comment>
<evidence type="ECO:0000256" key="3">
    <source>
        <dbReference type="ARBA" id="ARBA00022884"/>
    </source>
</evidence>
<keyword evidence="3 7" id="KW-0694">RNA-binding</keyword>
<evidence type="ECO:0000256" key="7">
    <source>
        <dbReference type="HAMAP-Rule" id="MF_01325"/>
    </source>
</evidence>
<name>A0A841RF22_9SPIO</name>
<comment type="function">
    <text evidence="7">One of the primary rRNA binding proteins, it binds directly near the 3'-end of the 23S rRNA, where it nucleates assembly of the 50S subunit.</text>
</comment>
<dbReference type="GO" id="GO:0019843">
    <property type="term" value="F:rRNA binding"/>
    <property type="evidence" value="ECO:0007669"/>
    <property type="project" value="UniProtKB-UniRule"/>
</dbReference>
<dbReference type="SUPFAM" id="SSF50447">
    <property type="entry name" value="Translation proteins"/>
    <property type="match status" value="1"/>
</dbReference>
<organism evidence="8 9">
    <name type="scientific">Spirochaeta isovalerica</name>
    <dbReference type="NCBI Taxonomy" id="150"/>
    <lineage>
        <taxon>Bacteria</taxon>
        <taxon>Pseudomonadati</taxon>
        <taxon>Spirochaetota</taxon>
        <taxon>Spirochaetia</taxon>
        <taxon>Spirochaetales</taxon>
        <taxon>Spirochaetaceae</taxon>
        <taxon>Spirochaeta</taxon>
    </lineage>
</organism>
<dbReference type="GO" id="GO:0022625">
    <property type="term" value="C:cytosolic large ribosomal subunit"/>
    <property type="evidence" value="ECO:0007669"/>
    <property type="project" value="TreeGrafter"/>
</dbReference>
<evidence type="ECO:0000313" key="9">
    <source>
        <dbReference type="Proteomes" id="UP000587760"/>
    </source>
</evidence>
<dbReference type="AlphaFoldDB" id="A0A841RF22"/>
<dbReference type="HAMAP" id="MF_01325_B">
    <property type="entry name" value="Ribosomal_uL3_B"/>
    <property type="match status" value="1"/>
</dbReference>
<reference evidence="8 9" key="1">
    <citation type="submission" date="2020-08" db="EMBL/GenBank/DDBJ databases">
        <title>Genomic Encyclopedia of Type Strains, Phase IV (KMG-IV): sequencing the most valuable type-strain genomes for metagenomic binning, comparative biology and taxonomic classification.</title>
        <authorList>
            <person name="Goeker M."/>
        </authorList>
    </citation>
    <scope>NUCLEOTIDE SEQUENCE [LARGE SCALE GENOMIC DNA]</scope>
    <source>
        <strain evidence="8 9">DSM 2461</strain>
    </source>
</reference>
<keyword evidence="9" id="KW-1185">Reference proteome</keyword>
<evidence type="ECO:0000256" key="2">
    <source>
        <dbReference type="ARBA" id="ARBA00022730"/>
    </source>
</evidence>
<dbReference type="Gene3D" id="3.30.160.810">
    <property type="match status" value="1"/>
</dbReference>
<dbReference type="Proteomes" id="UP000587760">
    <property type="component" value="Unassembled WGS sequence"/>
</dbReference>
<dbReference type="InterPro" id="IPR009000">
    <property type="entry name" value="Transl_B-barrel_sf"/>
</dbReference>
<dbReference type="InterPro" id="IPR019927">
    <property type="entry name" value="Ribosomal_uL3_bac/org-type"/>
</dbReference>
<accession>A0A841RF22</accession>
<dbReference type="Gene3D" id="2.40.30.10">
    <property type="entry name" value="Translation factors"/>
    <property type="match status" value="1"/>
</dbReference>
<comment type="subunit">
    <text evidence="7">Part of the 50S ribosomal subunit. Forms a cluster with proteins L14 and L19.</text>
</comment>
<evidence type="ECO:0000313" key="8">
    <source>
        <dbReference type="EMBL" id="MBB6482206.1"/>
    </source>
</evidence>
<keyword evidence="4 7" id="KW-0689">Ribosomal protein</keyword>
<dbReference type="GO" id="GO:0006412">
    <property type="term" value="P:translation"/>
    <property type="evidence" value="ECO:0007669"/>
    <property type="project" value="UniProtKB-UniRule"/>
</dbReference>
<dbReference type="InterPro" id="IPR000597">
    <property type="entry name" value="Ribosomal_uL3"/>
</dbReference>
<dbReference type="PANTHER" id="PTHR11229:SF16">
    <property type="entry name" value="LARGE RIBOSOMAL SUBUNIT PROTEIN UL3C"/>
    <property type="match status" value="1"/>
</dbReference>
<dbReference type="EMBL" id="JACHGJ010000010">
    <property type="protein sequence ID" value="MBB6482206.1"/>
    <property type="molecule type" value="Genomic_DNA"/>
</dbReference>
<proteinExistence type="inferred from homology"/>
<evidence type="ECO:0000256" key="4">
    <source>
        <dbReference type="ARBA" id="ARBA00022980"/>
    </source>
</evidence>
<gene>
    <name evidence="7" type="primary">rplC</name>
    <name evidence="8" type="ORF">HNR50_003895</name>
</gene>
<dbReference type="RefSeq" id="WP_184748440.1">
    <property type="nucleotide sequence ID" value="NZ_JACHGJ010000010.1"/>
</dbReference>
<dbReference type="Pfam" id="PF00297">
    <property type="entry name" value="Ribosomal_L3"/>
    <property type="match status" value="1"/>
</dbReference>
<dbReference type="PANTHER" id="PTHR11229">
    <property type="entry name" value="50S RIBOSOMAL PROTEIN L3"/>
    <property type="match status" value="1"/>
</dbReference>
<evidence type="ECO:0000256" key="6">
    <source>
        <dbReference type="ARBA" id="ARBA00035243"/>
    </source>
</evidence>
<evidence type="ECO:0000256" key="1">
    <source>
        <dbReference type="ARBA" id="ARBA00006540"/>
    </source>
</evidence>